<feature type="region of interest" description="Disordered" evidence="1">
    <location>
        <begin position="128"/>
        <end position="150"/>
    </location>
</feature>
<comment type="caution">
    <text evidence="4">The sequence shown here is derived from an EMBL/GenBank/DDBJ whole genome shotgun (WGS) entry which is preliminary data.</text>
</comment>
<gene>
    <name evidence="4" type="ORF">GCM10022278_25480</name>
</gene>
<keyword evidence="2" id="KW-0812">Transmembrane</keyword>
<evidence type="ECO:0000256" key="2">
    <source>
        <dbReference type="SAM" id="Phobius"/>
    </source>
</evidence>
<dbReference type="InterPro" id="IPR011723">
    <property type="entry name" value="Znf/thioredoxin_put"/>
</dbReference>
<feature type="compositionally biased region" description="Acidic residues" evidence="1">
    <location>
        <begin position="60"/>
        <end position="72"/>
    </location>
</feature>
<evidence type="ECO:0000313" key="4">
    <source>
        <dbReference type="EMBL" id="GAA3966511.1"/>
    </source>
</evidence>
<feature type="region of interest" description="Disordered" evidence="1">
    <location>
        <begin position="60"/>
        <end position="92"/>
    </location>
</feature>
<name>A0ABP7PJ48_9GAMM</name>
<reference evidence="5" key="1">
    <citation type="journal article" date="2019" name="Int. J. Syst. Evol. Microbiol.">
        <title>The Global Catalogue of Microorganisms (GCM) 10K type strain sequencing project: providing services to taxonomists for standard genome sequencing and annotation.</title>
        <authorList>
            <consortium name="The Broad Institute Genomics Platform"/>
            <consortium name="The Broad Institute Genome Sequencing Center for Infectious Disease"/>
            <person name="Wu L."/>
            <person name="Ma J."/>
        </authorList>
    </citation>
    <scope>NUCLEOTIDE SEQUENCE [LARGE SCALE GENOMIC DNA]</scope>
    <source>
        <strain evidence="5">JCM 17555</strain>
    </source>
</reference>
<dbReference type="Pfam" id="PF13719">
    <property type="entry name" value="Zn_ribbon_5"/>
    <property type="match status" value="1"/>
</dbReference>
<dbReference type="RefSeq" id="WP_344806939.1">
    <property type="nucleotide sequence ID" value="NZ_BAABBO010000011.1"/>
</dbReference>
<feature type="domain" description="Zinc finger/thioredoxin putative" evidence="3">
    <location>
        <begin position="1"/>
        <end position="37"/>
    </location>
</feature>
<keyword evidence="2" id="KW-0472">Membrane</keyword>
<proteinExistence type="predicted"/>
<evidence type="ECO:0000256" key="1">
    <source>
        <dbReference type="SAM" id="MobiDB-lite"/>
    </source>
</evidence>
<dbReference type="Pfam" id="PF11906">
    <property type="entry name" value="DUF3426"/>
    <property type="match status" value="1"/>
</dbReference>
<dbReference type="NCBIfam" id="TIGR02098">
    <property type="entry name" value="MJ0042_CXXC"/>
    <property type="match status" value="1"/>
</dbReference>
<dbReference type="InterPro" id="IPR021834">
    <property type="entry name" value="DUF3426"/>
</dbReference>
<dbReference type="Proteomes" id="UP001501337">
    <property type="component" value="Unassembled WGS sequence"/>
</dbReference>
<dbReference type="EMBL" id="BAABBO010000011">
    <property type="protein sequence ID" value="GAA3966511.1"/>
    <property type="molecule type" value="Genomic_DNA"/>
</dbReference>
<protein>
    <recommendedName>
        <fullName evidence="3">Zinc finger/thioredoxin putative domain-containing protein</fullName>
    </recommendedName>
</protein>
<feature type="compositionally biased region" description="Basic and acidic residues" evidence="1">
    <location>
        <begin position="128"/>
        <end position="141"/>
    </location>
</feature>
<feature type="transmembrane region" description="Helical" evidence="2">
    <location>
        <begin position="193"/>
        <end position="217"/>
    </location>
</feature>
<keyword evidence="2" id="KW-1133">Transmembrane helix</keyword>
<evidence type="ECO:0000259" key="3">
    <source>
        <dbReference type="Pfam" id="PF13719"/>
    </source>
</evidence>
<keyword evidence="5" id="KW-1185">Reference proteome</keyword>
<accession>A0ABP7PJ48</accession>
<sequence length="362" mass="40369">MLTQCPHCDATFKVTEKQLELAAGKVRCGACMQVFQADDNLVEVQDAAQVPHEDPEVFADGDDDELIQDGVDDFEHGYGKRRSPLKPVGTDDYSDAFVDDTFDYAHADEPDYADDSAADEAWAEDLLKESVSSEKSRENTETRVPAAAAPTEQFANYGADSHFGQSNNFDQLRADRPDHRPGRTTAGVDYRTMWLSVGGVALATILALLLLAQLAWLHFDKLAQRFPELIPIYQTFCDHAGCELPSIYQLDDIHSQDLVVRAHPVERNALVVDSIIVNKADIPQPYPDIQLEFSDANDRIIARRRFTPGEYFPNLDPEDAFMTPEAPLKIVLEIHDPGPAAVNYRLDFQPSAAYERLSQPKS</sequence>
<organism evidence="4 5">
    <name type="scientific">Allohahella marinimesophila</name>
    <dbReference type="NCBI Taxonomy" id="1054972"/>
    <lineage>
        <taxon>Bacteria</taxon>
        <taxon>Pseudomonadati</taxon>
        <taxon>Pseudomonadota</taxon>
        <taxon>Gammaproteobacteria</taxon>
        <taxon>Oceanospirillales</taxon>
        <taxon>Hahellaceae</taxon>
        <taxon>Allohahella</taxon>
    </lineage>
</organism>
<evidence type="ECO:0000313" key="5">
    <source>
        <dbReference type="Proteomes" id="UP001501337"/>
    </source>
</evidence>